<evidence type="ECO:0000256" key="1">
    <source>
        <dbReference type="ARBA" id="ARBA00004672"/>
    </source>
</evidence>
<dbReference type="InterPro" id="IPR001636">
    <property type="entry name" value="SAICAR_synth"/>
</dbReference>
<dbReference type="GO" id="GO:0006189">
    <property type="term" value="P:'de novo' IMP biosynthetic process"/>
    <property type="evidence" value="ECO:0007669"/>
    <property type="project" value="UniProtKB-UniRule"/>
</dbReference>
<keyword evidence="7 11" id="KW-0658">Purine biosynthesis</keyword>
<dbReference type="InterPro" id="IPR050089">
    <property type="entry name" value="SAICAR_synthetase"/>
</dbReference>
<comment type="similarity">
    <text evidence="2 11">Belongs to the SAICAR synthetase family.</text>
</comment>
<dbReference type="RefSeq" id="WP_137601483.1">
    <property type="nucleotide sequence ID" value="NZ_BJEB01000009.1"/>
</dbReference>
<comment type="catalytic activity">
    <reaction evidence="10 11">
        <text>5-amino-1-(5-phospho-D-ribosyl)imidazole-4-carboxylate + L-aspartate + ATP = (2S)-2-[5-amino-1-(5-phospho-beta-D-ribosyl)imidazole-4-carboxamido]succinate + ADP + phosphate + 2 H(+)</text>
        <dbReference type="Rhea" id="RHEA:22628"/>
        <dbReference type="ChEBI" id="CHEBI:15378"/>
        <dbReference type="ChEBI" id="CHEBI:29991"/>
        <dbReference type="ChEBI" id="CHEBI:30616"/>
        <dbReference type="ChEBI" id="CHEBI:43474"/>
        <dbReference type="ChEBI" id="CHEBI:58443"/>
        <dbReference type="ChEBI" id="CHEBI:77657"/>
        <dbReference type="ChEBI" id="CHEBI:456216"/>
        <dbReference type="EC" id="6.3.2.6"/>
    </reaction>
</comment>
<evidence type="ECO:0000256" key="9">
    <source>
        <dbReference type="ARBA" id="ARBA00030409"/>
    </source>
</evidence>
<dbReference type="HAMAP" id="MF_00137">
    <property type="entry name" value="SAICAR_synth"/>
    <property type="match status" value="1"/>
</dbReference>
<dbReference type="GO" id="GO:0005524">
    <property type="term" value="F:ATP binding"/>
    <property type="evidence" value="ECO:0007669"/>
    <property type="project" value="UniProtKB-KW"/>
</dbReference>
<gene>
    <name evidence="11" type="primary">purC</name>
    <name evidence="13" type="ORF">F0161_02215</name>
</gene>
<keyword evidence="5 11" id="KW-0436">Ligase</keyword>
<reference evidence="13 14" key="1">
    <citation type="submission" date="2019-09" db="EMBL/GenBank/DDBJ databases">
        <title>Complete Genome Sequence of Lactobacillus nenjiangensis SH-Y15, isolated from sauerkraut.</title>
        <authorList>
            <person name="Yang H."/>
        </authorList>
    </citation>
    <scope>NUCLEOTIDE SEQUENCE [LARGE SCALE GENOMIC DNA]</scope>
    <source>
        <strain evidence="13 14">SH-Y15</strain>
    </source>
</reference>
<keyword evidence="14" id="KW-1185">Reference proteome</keyword>
<evidence type="ECO:0000313" key="13">
    <source>
        <dbReference type="EMBL" id="QER66799.1"/>
    </source>
</evidence>
<sequence>MQKLAVIKEGKAKRFYETDEDGVVWVEYLDQATALNGKRKDHIEGKGSLNNQIDTILFENLMDNGIKTHFIKQVSSNEQLVKTMKMIPLEVVIRNAASGSFQRKFQIDYLKPLNPPVVETFYKSDALDDPFINESQILALEIVTDEELNFITDYALKVNQVLSTRYAQAGLKLVDFKLEFGKTNDGEIVLADEISPDNCRLVDQDTLASFDKDVFRKDTGDLVDVYSEVLRRLVESKEAANV</sequence>
<evidence type="ECO:0000256" key="2">
    <source>
        <dbReference type="ARBA" id="ARBA00010190"/>
    </source>
</evidence>
<evidence type="ECO:0000256" key="8">
    <source>
        <dbReference type="ARBA" id="ARBA00022840"/>
    </source>
</evidence>
<dbReference type="InterPro" id="IPR028923">
    <property type="entry name" value="SAICAR_synt/ADE2_N"/>
</dbReference>
<dbReference type="Gene3D" id="3.30.200.20">
    <property type="entry name" value="Phosphorylase Kinase, domain 1"/>
    <property type="match status" value="1"/>
</dbReference>
<dbReference type="PROSITE" id="PS01057">
    <property type="entry name" value="SAICAR_SYNTHETASE_1"/>
    <property type="match status" value="1"/>
</dbReference>
<evidence type="ECO:0000256" key="10">
    <source>
        <dbReference type="ARBA" id="ARBA00048475"/>
    </source>
</evidence>
<dbReference type="SUPFAM" id="SSF56104">
    <property type="entry name" value="SAICAR synthase-like"/>
    <property type="match status" value="1"/>
</dbReference>
<organism evidence="13 14">
    <name type="scientific">Paucilactobacillus nenjiangensis</name>
    <dbReference type="NCBI Taxonomy" id="1296540"/>
    <lineage>
        <taxon>Bacteria</taxon>
        <taxon>Bacillati</taxon>
        <taxon>Bacillota</taxon>
        <taxon>Bacilli</taxon>
        <taxon>Lactobacillales</taxon>
        <taxon>Lactobacillaceae</taxon>
        <taxon>Paucilactobacillus</taxon>
    </lineage>
</organism>
<dbReference type="CDD" id="cd01415">
    <property type="entry name" value="SAICAR_synt_PurC"/>
    <property type="match status" value="1"/>
</dbReference>
<dbReference type="OrthoDB" id="9801549at2"/>
<evidence type="ECO:0000256" key="5">
    <source>
        <dbReference type="ARBA" id="ARBA00022598"/>
    </source>
</evidence>
<dbReference type="GO" id="GO:0009236">
    <property type="term" value="P:cobalamin biosynthetic process"/>
    <property type="evidence" value="ECO:0007669"/>
    <property type="project" value="InterPro"/>
</dbReference>
<evidence type="ECO:0000256" key="6">
    <source>
        <dbReference type="ARBA" id="ARBA00022741"/>
    </source>
</evidence>
<dbReference type="UniPathway" id="UPA00074">
    <property type="reaction ID" value="UER00131"/>
</dbReference>
<dbReference type="AlphaFoldDB" id="A0A5P1X299"/>
<dbReference type="Pfam" id="PF01259">
    <property type="entry name" value="SAICAR_synt"/>
    <property type="match status" value="1"/>
</dbReference>
<keyword evidence="6 11" id="KW-0547">Nucleotide-binding</keyword>
<dbReference type="NCBIfam" id="TIGR00081">
    <property type="entry name" value="purC"/>
    <property type="match status" value="1"/>
</dbReference>
<proteinExistence type="inferred from homology"/>
<evidence type="ECO:0000256" key="7">
    <source>
        <dbReference type="ARBA" id="ARBA00022755"/>
    </source>
</evidence>
<dbReference type="PANTHER" id="PTHR43599">
    <property type="entry name" value="MULTIFUNCTIONAL PROTEIN ADE2"/>
    <property type="match status" value="1"/>
</dbReference>
<dbReference type="Proteomes" id="UP000325295">
    <property type="component" value="Chromosome"/>
</dbReference>
<dbReference type="PANTHER" id="PTHR43599:SF3">
    <property type="entry name" value="SI:DKEY-6E2.2"/>
    <property type="match status" value="1"/>
</dbReference>
<dbReference type="FunFam" id="3.30.470.20:FF:000006">
    <property type="entry name" value="Phosphoribosylaminoimidazole-succinocarboxamide synthase"/>
    <property type="match status" value="1"/>
</dbReference>
<accession>A0A5P1X299</accession>
<evidence type="ECO:0000259" key="12">
    <source>
        <dbReference type="Pfam" id="PF01259"/>
    </source>
</evidence>
<dbReference type="EMBL" id="CP043939">
    <property type="protein sequence ID" value="QER66799.1"/>
    <property type="molecule type" value="Genomic_DNA"/>
</dbReference>
<name>A0A5P1X299_9LACO</name>
<dbReference type="PROSITE" id="PS01058">
    <property type="entry name" value="SAICAR_SYNTHETASE_2"/>
    <property type="match status" value="1"/>
</dbReference>
<protein>
    <recommendedName>
        <fullName evidence="4 11">Phosphoribosylaminoimidazole-succinocarboxamide synthase</fullName>
        <ecNumber evidence="3 11">6.3.2.6</ecNumber>
    </recommendedName>
    <alternativeName>
        <fullName evidence="9 11">SAICAR synthetase</fullName>
    </alternativeName>
</protein>
<dbReference type="KEGG" id="lnn:F0161_02215"/>
<evidence type="ECO:0000313" key="14">
    <source>
        <dbReference type="Proteomes" id="UP000325295"/>
    </source>
</evidence>
<evidence type="ECO:0000256" key="3">
    <source>
        <dbReference type="ARBA" id="ARBA00012217"/>
    </source>
</evidence>
<feature type="domain" description="SAICAR synthetase/ADE2 N-terminal" evidence="12">
    <location>
        <begin position="7"/>
        <end position="232"/>
    </location>
</feature>
<keyword evidence="8 11" id="KW-0067">ATP-binding</keyword>
<evidence type="ECO:0000256" key="4">
    <source>
        <dbReference type="ARBA" id="ARBA00016460"/>
    </source>
</evidence>
<comment type="pathway">
    <text evidence="1 11">Purine metabolism; IMP biosynthesis via de novo pathway; 5-amino-1-(5-phospho-D-ribosyl)imidazole-4-carboxamide from 5-amino-1-(5-phospho-D-ribosyl)imidazole-4-carboxylate: step 1/2.</text>
</comment>
<dbReference type="InterPro" id="IPR033934">
    <property type="entry name" value="SAICAR_synt_PurC"/>
</dbReference>
<dbReference type="InterPro" id="IPR018236">
    <property type="entry name" value="SAICAR_synthetase_CS"/>
</dbReference>
<dbReference type="EC" id="6.3.2.6" evidence="3 11"/>
<dbReference type="GO" id="GO:0004639">
    <property type="term" value="F:phosphoribosylaminoimidazolesuccinocarboxamide synthase activity"/>
    <property type="evidence" value="ECO:0007669"/>
    <property type="project" value="UniProtKB-UniRule"/>
</dbReference>
<dbReference type="Gene3D" id="3.30.470.20">
    <property type="entry name" value="ATP-grasp fold, B domain"/>
    <property type="match status" value="1"/>
</dbReference>
<evidence type="ECO:0000256" key="11">
    <source>
        <dbReference type="HAMAP-Rule" id="MF_00137"/>
    </source>
</evidence>